<dbReference type="InterPro" id="IPR001387">
    <property type="entry name" value="Cro/C1-type_HTH"/>
</dbReference>
<dbReference type="SUPFAM" id="SSF47413">
    <property type="entry name" value="lambda repressor-like DNA-binding domains"/>
    <property type="match status" value="1"/>
</dbReference>
<keyword evidence="1" id="KW-0238">DNA-binding</keyword>
<accession>A0A9C7G6G9</accession>
<proteinExistence type="predicted"/>
<dbReference type="RefSeq" id="WP_230494844.1">
    <property type="nucleotide sequence ID" value="NZ_CAKJTG010000001.1"/>
</dbReference>
<gene>
    <name evidence="3" type="ORF">NEOCIP111885_00253</name>
</gene>
<dbReference type="Pfam" id="PF01381">
    <property type="entry name" value="HTH_3"/>
    <property type="match status" value="1"/>
</dbReference>
<evidence type="ECO:0000313" key="3">
    <source>
        <dbReference type="EMBL" id="CAG9606565.1"/>
    </source>
</evidence>
<dbReference type="CDD" id="cd00093">
    <property type="entry name" value="HTH_XRE"/>
    <property type="match status" value="1"/>
</dbReference>
<dbReference type="Proteomes" id="UP000789845">
    <property type="component" value="Unassembled WGS sequence"/>
</dbReference>
<evidence type="ECO:0000313" key="4">
    <source>
        <dbReference type="Proteomes" id="UP000789845"/>
    </source>
</evidence>
<dbReference type="PANTHER" id="PTHR46797">
    <property type="entry name" value="HTH-TYPE TRANSCRIPTIONAL REGULATOR"/>
    <property type="match status" value="1"/>
</dbReference>
<dbReference type="PANTHER" id="PTHR46797:SF1">
    <property type="entry name" value="METHYLPHOSPHONATE SYNTHASE"/>
    <property type="match status" value="1"/>
</dbReference>
<dbReference type="GO" id="GO:0003700">
    <property type="term" value="F:DNA-binding transcription factor activity"/>
    <property type="evidence" value="ECO:0007669"/>
    <property type="project" value="TreeGrafter"/>
</dbReference>
<sequence length="85" mass="9928">MNKKEGIYIGEIIKRWRRLKGISQEELAVRSRIDRSYISELERNQSSPSIFTVLKLAKGFGTCPGQFLAEIHRELDFDQIFEQLV</sequence>
<dbReference type="EMBL" id="CAKJTG010000001">
    <property type="protein sequence ID" value="CAG9606565.1"/>
    <property type="molecule type" value="Genomic_DNA"/>
</dbReference>
<reference evidence="3" key="1">
    <citation type="submission" date="2021-10" db="EMBL/GenBank/DDBJ databases">
        <authorList>
            <person name="Criscuolo A."/>
        </authorList>
    </citation>
    <scope>NUCLEOTIDE SEQUENCE</scope>
    <source>
        <strain evidence="3">CIP111885</strain>
    </source>
</reference>
<keyword evidence="4" id="KW-1185">Reference proteome</keyword>
<dbReference type="GO" id="GO:0003677">
    <property type="term" value="F:DNA binding"/>
    <property type="evidence" value="ECO:0007669"/>
    <property type="project" value="UniProtKB-KW"/>
</dbReference>
<feature type="domain" description="HTH cro/C1-type" evidence="2">
    <location>
        <begin position="13"/>
        <end position="68"/>
    </location>
</feature>
<dbReference type="InterPro" id="IPR010982">
    <property type="entry name" value="Lambda_DNA-bd_dom_sf"/>
</dbReference>
<organism evidence="3 4">
    <name type="scientific">Pseudoneobacillus rhizosphaerae</name>
    <dbReference type="NCBI Taxonomy" id="2880968"/>
    <lineage>
        <taxon>Bacteria</taxon>
        <taxon>Bacillati</taxon>
        <taxon>Bacillota</taxon>
        <taxon>Bacilli</taxon>
        <taxon>Bacillales</taxon>
        <taxon>Bacillaceae</taxon>
        <taxon>Pseudoneobacillus</taxon>
    </lineage>
</organism>
<dbReference type="SMART" id="SM00530">
    <property type="entry name" value="HTH_XRE"/>
    <property type="match status" value="1"/>
</dbReference>
<dbReference type="AlphaFoldDB" id="A0A9C7G6G9"/>
<dbReference type="InterPro" id="IPR050807">
    <property type="entry name" value="TransReg_Diox_bact_type"/>
</dbReference>
<dbReference type="Gene3D" id="1.10.260.40">
    <property type="entry name" value="lambda repressor-like DNA-binding domains"/>
    <property type="match status" value="1"/>
</dbReference>
<comment type="caution">
    <text evidence="3">The sequence shown here is derived from an EMBL/GenBank/DDBJ whole genome shotgun (WGS) entry which is preliminary data.</text>
</comment>
<dbReference type="GO" id="GO:0005829">
    <property type="term" value="C:cytosol"/>
    <property type="evidence" value="ECO:0007669"/>
    <property type="project" value="TreeGrafter"/>
</dbReference>
<dbReference type="PROSITE" id="PS50943">
    <property type="entry name" value="HTH_CROC1"/>
    <property type="match status" value="1"/>
</dbReference>
<name>A0A9C7G6G9_9BACI</name>
<evidence type="ECO:0000256" key="1">
    <source>
        <dbReference type="ARBA" id="ARBA00023125"/>
    </source>
</evidence>
<evidence type="ECO:0000259" key="2">
    <source>
        <dbReference type="PROSITE" id="PS50943"/>
    </source>
</evidence>
<protein>
    <recommendedName>
        <fullName evidence="2">HTH cro/C1-type domain-containing protein</fullName>
    </recommendedName>
</protein>